<feature type="compositionally biased region" description="Basic and acidic residues" evidence="1">
    <location>
        <begin position="73"/>
        <end position="100"/>
    </location>
</feature>
<evidence type="ECO:0000313" key="3">
    <source>
        <dbReference type="Proteomes" id="UP001608902"/>
    </source>
</evidence>
<proteinExistence type="predicted"/>
<organism evidence="2 3">
    <name type="scientific">Gnathostoma spinigerum</name>
    <dbReference type="NCBI Taxonomy" id="75299"/>
    <lineage>
        <taxon>Eukaryota</taxon>
        <taxon>Metazoa</taxon>
        <taxon>Ecdysozoa</taxon>
        <taxon>Nematoda</taxon>
        <taxon>Chromadorea</taxon>
        <taxon>Rhabditida</taxon>
        <taxon>Spirurina</taxon>
        <taxon>Gnathostomatomorpha</taxon>
        <taxon>Gnathostomatoidea</taxon>
        <taxon>Gnathostomatidae</taxon>
        <taxon>Gnathostoma</taxon>
    </lineage>
</organism>
<dbReference type="EMBL" id="JBGFUD010002496">
    <property type="protein sequence ID" value="MFH4977666.1"/>
    <property type="molecule type" value="Genomic_DNA"/>
</dbReference>
<gene>
    <name evidence="2" type="ORF">AB6A40_004375</name>
</gene>
<feature type="compositionally biased region" description="Polar residues" evidence="1">
    <location>
        <begin position="151"/>
        <end position="171"/>
    </location>
</feature>
<reference evidence="2 3" key="1">
    <citation type="submission" date="2024-08" db="EMBL/GenBank/DDBJ databases">
        <title>Gnathostoma spinigerum genome.</title>
        <authorList>
            <person name="Gonzalez-Bertolin B."/>
            <person name="Monzon S."/>
            <person name="Zaballos A."/>
            <person name="Jimenez P."/>
            <person name="Dekumyoy P."/>
            <person name="Varona S."/>
            <person name="Cuesta I."/>
            <person name="Sumanam S."/>
            <person name="Adisakwattana P."/>
            <person name="Gasser R.B."/>
            <person name="Hernandez-Gonzalez A."/>
            <person name="Young N.D."/>
            <person name="Perteguer M.J."/>
        </authorList>
    </citation>
    <scope>NUCLEOTIDE SEQUENCE [LARGE SCALE GENOMIC DNA]</scope>
    <source>
        <strain evidence="2">AL3</strain>
        <tissue evidence="2">Liver</tissue>
    </source>
</reference>
<dbReference type="Proteomes" id="UP001608902">
    <property type="component" value="Unassembled WGS sequence"/>
</dbReference>
<evidence type="ECO:0000256" key="1">
    <source>
        <dbReference type="SAM" id="MobiDB-lite"/>
    </source>
</evidence>
<feature type="region of interest" description="Disordered" evidence="1">
    <location>
        <begin position="139"/>
        <end position="172"/>
    </location>
</feature>
<comment type="caution">
    <text evidence="2">The sequence shown here is derived from an EMBL/GenBank/DDBJ whole genome shotgun (WGS) entry which is preliminary data.</text>
</comment>
<protein>
    <submittedName>
        <fullName evidence="2">Uncharacterized protein</fullName>
    </submittedName>
</protein>
<dbReference type="AlphaFoldDB" id="A0ABD6EJS0"/>
<name>A0ABD6EJS0_9BILA</name>
<feature type="region of interest" description="Disordered" evidence="1">
    <location>
        <begin position="61"/>
        <end position="101"/>
    </location>
</feature>
<sequence length="252" mass="28553">MEITAVLMGHIICSMDYRHSYQSKGEELHAQGDLKVLTQRWHQLWIQSLSLQCNIEREQRQLDQSEDATESDPELREPLIKKRKTVEKTHQSDDSLRSEEDVIPFYDDEYERFASESMENVPVSSELNISKIEPSDERFCAEPQPDIGYSSGDNSNQCSARNTSSGQTPPQVSLEGRIEASPAKGFYKTVALDDFGVTDTETPRICANTWPSSLSDPPVLSDSLIVNVDDVQDSVSQHDFEVGKEIRYHCTY</sequence>
<evidence type="ECO:0000313" key="2">
    <source>
        <dbReference type="EMBL" id="MFH4977666.1"/>
    </source>
</evidence>
<accession>A0ABD6EJS0</accession>
<keyword evidence="3" id="KW-1185">Reference proteome</keyword>